<dbReference type="EMBL" id="JBFOCI010000009">
    <property type="protein sequence ID" value="MEW9808510.1"/>
    <property type="molecule type" value="Genomic_DNA"/>
</dbReference>
<organism evidence="1 2">
    <name type="scientific">Mesorhizobium marinum</name>
    <dbReference type="NCBI Taxonomy" id="3228790"/>
    <lineage>
        <taxon>Bacteria</taxon>
        <taxon>Pseudomonadati</taxon>
        <taxon>Pseudomonadota</taxon>
        <taxon>Alphaproteobacteria</taxon>
        <taxon>Hyphomicrobiales</taxon>
        <taxon>Phyllobacteriaceae</taxon>
        <taxon>Mesorhizobium</taxon>
    </lineage>
</organism>
<sequence length="247" mass="26302">MSTDSDAAEGGSDVRERVLVEVTISAPVDTVWRALRDPAEVAQWFGWGGPDAGAEIEAIFGQGAAADEAMRTIAFIGTDDRFELSSAGDATIVRVVRALADGDDWSDVYEDMTEGWIGFAHQLAYMVEHARGRDRRVFHLSGDVTTAGGEGFLELLGRRLARHATGAGALGGPRVLRLSRHQVGAHVGEPLDMLVIGVERPPADGAPAGGSLTVSAYGADKAGFDAEQEAWRRWWSKHLSFGPATCG</sequence>
<gene>
    <name evidence="1" type="ORF">ABUE31_21170</name>
</gene>
<evidence type="ECO:0000313" key="1">
    <source>
        <dbReference type="EMBL" id="MEW9808510.1"/>
    </source>
</evidence>
<dbReference type="Proteomes" id="UP001556196">
    <property type="component" value="Unassembled WGS sequence"/>
</dbReference>
<evidence type="ECO:0000313" key="2">
    <source>
        <dbReference type="Proteomes" id="UP001556196"/>
    </source>
</evidence>
<name>A0ABV3R610_9HYPH</name>
<reference evidence="1 2" key="1">
    <citation type="submission" date="2024-06" db="EMBL/GenBank/DDBJ databases">
        <authorList>
            <person name="Tuo L."/>
        </authorList>
    </citation>
    <scope>NUCLEOTIDE SEQUENCE [LARGE SCALE GENOMIC DNA]</scope>
    <source>
        <strain evidence="1 2">ZMM04-5</strain>
    </source>
</reference>
<dbReference type="RefSeq" id="WP_367725745.1">
    <property type="nucleotide sequence ID" value="NZ_JBFOCI010000009.1"/>
</dbReference>
<dbReference type="InterPro" id="IPR023393">
    <property type="entry name" value="START-like_dom_sf"/>
</dbReference>
<dbReference type="CDD" id="cd07814">
    <property type="entry name" value="SRPBCC_CalC_Aha1-like"/>
    <property type="match status" value="1"/>
</dbReference>
<accession>A0ABV3R610</accession>
<proteinExistence type="predicted"/>
<dbReference type="Gene3D" id="3.30.530.20">
    <property type="match status" value="1"/>
</dbReference>
<keyword evidence="2" id="KW-1185">Reference proteome</keyword>
<comment type="caution">
    <text evidence="1">The sequence shown here is derived from an EMBL/GenBank/DDBJ whole genome shotgun (WGS) entry which is preliminary data.</text>
</comment>
<protein>
    <submittedName>
        <fullName evidence="1">SRPBCC domain-containing protein</fullName>
    </submittedName>
</protein>
<dbReference type="SUPFAM" id="SSF55961">
    <property type="entry name" value="Bet v1-like"/>
    <property type="match status" value="1"/>
</dbReference>